<reference evidence="2 3" key="1">
    <citation type="submission" date="2019-01" db="EMBL/GenBank/DDBJ databases">
        <title>Genomic insights into a novel species Rhodoferax sp.</title>
        <authorList>
            <person name="Jin L."/>
        </authorList>
    </citation>
    <scope>NUCLEOTIDE SEQUENCE [LARGE SCALE GENOMIC DNA]</scope>
    <source>
        <strain evidence="2 3">CHu59-6-5</strain>
    </source>
</reference>
<dbReference type="EMBL" id="CP035503">
    <property type="protein sequence ID" value="QDL38961.1"/>
    <property type="molecule type" value="Genomic_DNA"/>
</dbReference>
<sequence length="73" mass="7628">MNVTRIAGIVLIVAGVAGLLWGSFSYNQDTTAAKLGPLQLTVKEQKTVDIPKWLSLGAIALGAIVLVLGARKP</sequence>
<dbReference type="AlphaFoldDB" id="A0A515DEW8"/>
<keyword evidence="3" id="KW-1185">Reference proteome</keyword>
<gene>
    <name evidence="2" type="ORF">EUB48_17920</name>
</gene>
<protein>
    <recommendedName>
        <fullName evidence="4">DUF3185 domain-containing protein</fullName>
    </recommendedName>
</protein>
<name>A0A515DEW8_9BURK</name>
<proteinExistence type="predicted"/>
<organism evidence="2 3">
    <name type="scientific">Rhodoferax sediminis</name>
    <dbReference type="NCBI Taxonomy" id="2509614"/>
    <lineage>
        <taxon>Bacteria</taxon>
        <taxon>Pseudomonadati</taxon>
        <taxon>Pseudomonadota</taxon>
        <taxon>Betaproteobacteria</taxon>
        <taxon>Burkholderiales</taxon>
        <taxon>Comamonadaceae</taxon>
        <taxon>Rhodoferax</taxon>
    </lineage>
</organism>
<keyword evidence="1" id="KW-1133">Transmembrane helix</keyword>
<dbReference type="RefSeq" id="WP_142820397.1">
    <property type="nucleotide sequence ID" value="NZ_CP035503.1"/>
</dbReference>
<keyword evidence="1" id="KW-0812">Transmembrane</keyword>
<feature type="transmembrane region" description="Helical" evidence="1">
    <location>
        <begin position="53"/>
        <end position="70"/>
    </location>
</feature>
<accession>A0A515DEW8</accession>
<evidence type="ECO:0000256" key="1">
    <source>
        <dbReference type="SAM" id="Phobius"/>
    </source>
</evidence>
<evidence type="ECO:0000313" key="3">
    <source>
        <dbReference type="Proteomes" id="UP000316798"/>
    </source>
</evidence>
<dbReference type="OrthoDB" id="5773092at2"/>
<dbReference type="Proteomes" id="UP000316798">
    <property type="component" value="Chromosome"/>
</dbReference>
<evidence type="ECO:0008006" key="4">
    <source>
        <dbReference type="Google" id="ProtNLM"/>
    </source>
</evidence>
<evidence type="ECO:0000313" key="2">
    <source>
        <dbReference type="EMBL" id="QDL38961.1"/>
    </source>
</evidence>
<dbReference type="KEGG" id="rhf:EUB48_17920"/>
<keyword evidence="1" id="KW-0472">Membrane</keyword>
<feature type="transmembrane region" description="Helical" evidence="1">
    <location>
        <begin position="6"/>
        <end position="24"/>
    </location>
</feature>